<keyword evidence="2" id="KW-1185">Reference proteome</keyword>
<protein>
    <submittedName>
        <fullName evidence="1">SUKH-4 immunity protein of toxin-antitoxin system</fullName>
    </submittedName>
</protein>
<dbReference type="InterPro" id="IPR025851">
    <property type="entry name" value="SUKH-4"/>
</dbReference>
<dbReference type="Pfam" id="PF14435">
    <property type="entry name" value="SUKH-4"/>
    <property type="match status" value="1"/>
</dbReference>
<name>A0A562VC92_9ACTN</name>
<accession>A0A562VC92</accession>
<reference evidence="1 2" key="1">
    <citation type="journal article" date="2013" name="Stand. Genomic Sci.">
        <title>Genomic Encyclopedia of Type Strains, Phase I: The one thousand microbial genomes (KMG-I) project.</title>
        <authorList>
            <person name="Kyrpides N.C."/>
            <person name="Woyke T."/>
            <person name="Eisen J.A."/>
            <person name="Garrity G."/>
            <person name="Lilburn T.G."/>
            <person name="Beck B.J."/>
            <person name="Whitman W.B."/>
            <person name="Hugenholtz P."/>
            <person name="Klenk H.P."/>
        </authorList>
    </citation>
    <scope>NUCLEOTIDE SEQUENCE [LARGE SCALE GENOMIC DNA]</scope>
    <source>
        <strain evidence="1 2">DSM 45044</strain>
    </source>
</reference>
<gene>
    <name evidence="1" type="ORF">LX16_1216</name>
</gene>
<sequence>MPLSDTDISTALTDDAHLGAPYPGRWNVPPYPDVDLAGGTGAVVADDPGISVLAVDRADGRLLLVTDDGVHPVNGSLSAFVACAREYLEARDAVTEIEDEGDAEWDEDGEEDAVAQIGLDLHRRFEAIDPVAVADENDFWAVAAEELGYGM</sequence>
<evidence type="ECO:0000313" key="2">
    <source>
        <dbReference type="Proteomes" id="UP000321617"/>
    </source>
</evidence>
<evidence type="ECO:0000313" key="1">
    <source>
        <dbReference type="EMBL" id="TWJ15505.1"/>
    </source>
</evidence>
<dbReference type="OrthoDB" id="4457345at2"/>
<dbReference type="RefSeq" id="WP_147134305.1">
    <property type="nucleotide sequence ID" value="NZ_BAABIJ010000001.1"/>
</dbReference>
<organism evidence="1 2">
    <name type="scientific">Stackebrandtia albiflava</name>
    <dbReference type="NCBI Taxonomy" id="406432"/>
    <lineage>
        <taxon>Bacteria</taxon>
        <taxon>Bacillati</taxon>
        <taxon>Actinomycetota</taxon>
        <taxon>Actinomycetes</taxon>
        <taxon>Glycomycetales</taxon>
        <taxon>Glycomycetaceae</taxon>
        <taxon>Stackebrandtia</taxon>
    </lineage>
</organism>
<dbReference type="Proteomes" id="UP000321617">
    <property type="component" value="Unassembled WGS sequence"/>
</dbReference>
<comment type="caution">
    <text evidence="1">The sequence shown here is derived from an EMBL/GenBank/DDBJ whole genome shotgun (WGS) entry which is preliminary data.</text>
</comment>
<dbReference type="AlphaFoldDB" id="A0A562VC92"/>
<proteinExistence type="predicted"/>
<dbReference type="EMBL" id="VLLL01000005">
    <property type="protein sequence ID" value="TWJ15505.1"/>
    <property type="molecule type" value="Genomic_DNA"/>
</dbReference>